<dbReference type="EMBL" id="CP001298">
    <property type="protein sequence ID" value="ACK84459.1"/>
    <property type="molecule type" value="Genomic_DNA"/>
</dbReference>
<reference evidence="3" key="1">
    <citation type="submission" date="2008-12" db="EMBL/GenBank/DDBJ databases">
        <title>Complete sequence of chromosome of Methylobacterium chloromethanicum CM4.</title>
        <authorList>
            <consortium name="US DOE Joint Genome Institute"/>
            <person name="Lucas S."/>
            <person name="Copeland A."/>
            <person name="Lapidus A."/>
            <person name="Glavina del Rio T."/>
            <person name="Dalin E."/>
            <person name="Tice H."/>
            <person name="Bruce D."/>
            <person name="Goodwin L."/>
            <person name="Pitluck S."/>
            <person name="Chertkov O."/>
            <person name="Brettin T."/>
            <person name="Detter J.C."/>
            <person name="Han C."/>
            <person name="Larimer F."/>
            <person name="Land M."/>
            <person name="Hauser L."/>
            <person name="Kyrpides N."/>
            <person name="Mikhailova N."/>
            <person name="Marx C."/>
            <person name="Richardson P."/>
        </authorList>
    </citation>
    <scope>NUCLEOTIDE SEQUENCE [LARGE SCALE GENOMIC DNA]</scope>
    <source>
        <strain evidence="3">CM4 / NCIMB 13688</strain>
    </source>
</reference>
<proteinExistence type="predicted"/>
<feature type="region of interest" description="Disordered" evidence="1">
    <location>
        <begin position="1"/>
        <end position="27"/>
    </location>
</feature>
<dbReference type="Proteomes" id="UP000002385">
    <property type="component" value="Chromosome"/>
</dbReference>
<gene>
    <name evidence="2" type="ordered locus">Mchl_3639</name>
</gene>
<accession>B7KWA2</accession>
<protein>
    <submittedName>
        <fullName evidence="2">Uncharacterized protein</fullName>
    </submittedName>
</protein>
<evidence type="ECO:0000313" key="2">
    <source>
        <dbReference type="EMBL" id="ACK84459.1"/>
    </source>
</evidence>
<dbReference type="HOGENOM" id="CLU_2862636_0_0_5"/>
<evidence type="ECO:0000256" key="1">
    <source>
        <dbReference type="SAM" id="MobiDB-lite"/>
    </source>
</evidence>
<organism evidence="2 3">
    <name type="scientific">Methylorubrum extorquens (strain CM4 / NCIMB 13688)</name>
    <name type="common">Methylobacterium extorquens</name>
    <dbReference type="NCBI Taxonomy" id="440085"/>
    <lineage>
        <taxon>Bacteria</taxon>
        <taxon>Pseudomonadati</taxon>
        <taxon>Pseudomonadota</taxon>
        <taxon>Alphaproteobacteria</taxon>
        <taxon>Hyphomicrobiales</taxon>
        <taxon>Methylobacteriaceae</taxon>
        <taxon>Methylorubrum</taxon>
    </lineage>
</organism>
<reference evidence="2 3" key="2">
    <citation type="journal article" date="2012" name="J. Bacteriol.">
        <title>Complete genome sequences of six strains of the genus Methylobacterium.</title>
        <authorList>
            <person name="Marx C.J."/>
            <person name="Bringel F."/>
            <person name="Chistoserdova L."/>
            <person name="Moulin L."/>
            <person name="Farhan Ul Haque M."/>
            <person name="Fleischman D.E."/>
            <person name="Gruffaz C."/>
            <person name="Jourand P."/>
            <person name="Knief C."/>
            <person name="Lee M.C."/>
            <person name="Muller E.E."/>
            <person name="Nadalig T."/>
            <person name="Peyraud R."/>
            <person name="Roselli S."/>
            <person name="Russ L."/>
            <person name="Goodwin L.A."/>
            <person name="Ivanova N."/>
            <person name="Kyrpides N."/>
            <person name="Lajus A."/>
            <person name="Land M.L."/>
            <person name="Medigue C."/>
            <person name="Mikhailova N."/>
            <person name="Nolan M."/>
            <person name="Woyke T."/>
            <person name="Stolyar S."/>
            <person name="Vorholt J.A."/>
            <person name="Vuilleumier S."/>
        </authorList>
    </citation>
    <scope>NUCLEOTIDE SEQUENCE [LARGE SCALE GENOMIC DNA]</scope>
    <source>
        <strain evidence="3">CM4 / NCIMB 13688</strain>
    </source>
</reference>
<name>B7KWA2_METC4</name>
<evidence type="ECO:0000313" key="3">
    <source>
        <dbReference type="Proteomes" id="UP000002385"/>
    </source>
</evidence>
<sequence>MGPGQDGAVTALDRSPGPHAGVERGASLTDKSLIRVSPLRLHQTLRIAAVANHDYWAVIRPRFG</sequence>
<dbReference type="AlphaFoldDB" id="B7KWA2"/>
<dbReference type="KEGG" id="mch:Mchl_3639"/>